<evidence type="ECO:0000256" key="1">
    <source>
        <dbReference type="SAM" id="MobiDB-lite"/>
    </source>
</evidence>
<keyword evidence="3" id="KW-1185">Reference proteome</keyword>
<dbReference type="Proteomes" id="UP001056201">
    <property type="component" value="Chromosome 2"/>
</dbReference>
<accession>A0ABY4S7A5</accession>
<proteinExistence type="predicted"/>
<organism evidence="2 3">
    <name type="scientific">Aquincola tertiaricarbonis</name>
    <dbReference type="NCBI Taxonomy" id="391953"/>
    <lineage>
        <taxon>Bacteria</taxon>
        <taxon>Pseudomonadati</taxon>
        <taxon>Pseudomonadota</taxon>
        <taxon>Betaproteobacteria</taxon>
        <taxon>Burkholderiales</taxon>
        <taxon>Sphaerotilaceae</taxon>
        <taxon>Aquincola</taxon>
    </lineage>
</organism>
<reference evidence="2" key="1">
    <citation type="submission" date="2022-05" db="EMBL/GenBank/DDBJ databases">
        <title>An RpoN-dependent PEP-CTERM gene is involved in floc formation of an Aquincola tertiaricarbonis strain.</title>
        <authorList>
            <person name="Qiu D."/>
            <person name="Xia M."/>
        </authorList>
    </citation>
    <scope>NUCLEOTIDE SEQUENCE</scope>
    <source>
        <strain evidence="2">RN12</strain>
    </source>
</reference>
<feature type="compositionally biased region" description="Pro residues" evidence="1">
    <location>
        <begin position="692"/>
        <end position="711"/>
    </location>
</feature>
<feature type="region of interest" description="Disordered" evidence="1">
    <location>
        <begin position="688"/>
        <end position="713"/>
    </location>
</feature>
<evidence type="ECO:0000313" key="3">
    <source>
        <dbReference type="Proteomes" id="UP001056201"/>
    </source>
</evidence>
<evidence type="ECO:0000313" key="2">
    <source>
        <dbReference type="EMBL" id="URI08560.1"/>
    </source>
</evidence>
<sequence>MPNLALADLVLPYLLRGENLGAQHAALSALRVVAWETASDDFGIAIRGQCEFNGHASIDLDRGGLQVDAGVDEAAPAFDPARRSPVFDIRETSVDFELFVPRAGSAIVAAGAAGVSAAAFTPVRDVLDLWDTLPLDPAPSDYPSTGFTLDLILKAPSLRPPFLHPAKLNVQGLLEPDAAVSEVEIGLPRLRFRLSHGNDSGSQLAFELVQAGAAGLDDPADIGVAELVSMTPPYAFIGGASDRVVGIGFRSAVLDLSNESTPPALLSKAQVGDDWTGLYLPEVRIFIAPSGARDFTFEAGANELLIGFGEAGGLWGDFEAMLVNQGSGELKLGARFVDAGGRLWGIERSSPTEATARLPERSTLLVDVSGGRTPYTRKVRVGGGAEETGTAFLVDLAGGAQDIHITVTDGSATPLQATLVVHAQRRSSTPRLPAPGHAPLPPLVATITPPGDTPVIVIASQNDTEVVVTTQPVDPAVRWRVDGGPESGPAASFTVAVAPGQTVHVQARKPGQPATPPMDFYFYFDEPPTAVPAGESAALLAYARSGDNLSTVRAVSKSDKRRLSGHQDPMTAYKAAFDAAGPLAAVRIRGHASYEGHDTPALRQHNYLLARRRAIAVRERIHAAYAAQNFNFADLSPDKPTPTPAEIDAWVAASGWTSHAAPDDNRWWKATVVLPAQPVADDDADYAVQRPAAPPQPPTEPVPVDPQPETPAVPDWFRSARLKLRIVRSTLIAAEIEAEIDFQTASEDKLRNSGQLGGHEPPAGRTLRNGVPLGPDNPADGITKFRVLCQEDPSAGRVTTMISVGADPADKDGLAAFGWLPGEAIPPKNIGLTLLGSYLSFWPMLANAAEGGKGEVMDAVLTGAALAVPGVIALLPWFQVERVVVYGGEFLERHREAGTDTELEAHLLFDVGIDWSANLLDIVIIEPQHPLSVRYKAIGLRLNHAQTGGDEQFSLRPVFDSSRGYTIDVASGGALKIADPLGQILRVLGARLSRSNPLTFEIDIGLGVDLGVVTIDRAGLRVYLDEPRPPELTALAASVDIPGALVGSGYVKIGKVTNSEGQEVAVIGGQIDLTLRPLSLRIAAAMEVATIDENGRQATGVYIGLNVVLPVGIPLGSSGLGIFGFRGIFGMHYQRNAAIGAGSGVPALVWLEAAGGQPHLLVNPDTQIRLWEPRIDRWAFGLGMLIGTMEGGVIMNLDGTLLLELPGPRVLIMMNARIISPPPSMDGLGSSGGILAVIEVTPEHFMIGILVQWDIERLIKIVIPVEAVFPFAPHLSKWHIYLGARSDIGRPIEVDVLGIVRGTGYLMFKGDGFPAYNVHNATLPAIQGFGIGLGVAASFTWGNTDIGLYLRIGGGMDAVIGFDPFVLAGTVYVAGELRLFIVSVGADAQLTVIVSEQPGGDLALYIHGQACGHVSLLFFEIEGCVDITISGPKKSAVMPVLVDKLSLKSRSPALLAGTGVDRGIDASLGDALATTDLPALADGRLPIVPIDCVPIVALKLPAAAKPGLTVGGLGTAVTSAPGLPSSGLAERGGEKYAYVIDEIMLERIDPASGASAGPAILGSTAPVVWWTLKDATEPSPTAQLALFTWEPAPATKAVEKSERLEDTIRERWGTVCEDAAPPAELLWTFRWEPLGPSAAGWDLDGIAWPDPAGTRRNGAPDALLHVHERWRSGDVQLDMLRGVFPALVVGAQVPCWQRDPPPEPAPQQPGGVVDVGLLPGLLVPAVPKRISPRLRAKMAAGAAIASVASAPGSTAAPAGPMQALRQLQHGEPMGRAALQAAFGPASAARFEGDELQADEGRALQAAAPPKLCEVRLLEAPMLDDGQPIALGDPLRAKEVAQRLKALGLAHGPLDDVVVIDIGPFARLDLLLFVRRDLLAAGRLVVRVLDAAGQELQRVVATGADLTPPKALPARWFDAAGPWADDIAELLAWPGRSQWPALYLALDKQPEAARVEIGVLPGPDDKPVFTAAAVNDFGLRPAYHVGAIGGLRWGEVERHDWDQTQILHDRQVITQALGPASSSNALMFADALYRLTVRWHGQRQGDGAKRGSAAQPESQVFWFRTERLETPTPQLAQFAQRVPLPVRLDPWMLVTLPAEHEKHWFGEEPTQLVFNTHDVDRVFAAYGKELRVRYSASSARHPQPSLAVPHPYPITEATLVPFKAVVLSPWEEAAAEVLAGSCIPVDEDRSRHGVVNIPIALEPYTDYLLDVEIVDLGADSDARGPRVFRRHFSTGGYPRLAHFAAALLAERARSRSAPAGAMEAVRAFFAGRDPLGPEFDAQWMAQGLEPLGVPERPRIVVFWETPAVGLPQPAAVLIDATEPLWRSRPYPSKVVDDTGPVTAERWVLAETEYLRIENQSAAGVVAAVGGVIRAPGLQRALVVLAAGARGKTVKLDLVEIGFPALPFLNQTERRATLIELPLDHAPWEEL</sequence>
<protein>
    <submittedName>
        <fullName evidence="2">Uncharacterized protein</fullName>
    </submittedName>
</protein>
<dbReference type="RefSeq" id="WP_250196782.1">
    <property type="nucleotide sequence ID" value="NZ_CP097636.1"/>
</dbReference>
<feature type="region of interest" description="Disordered" evidence="1">
    <location>
        <begin position="750"/>
        <end position="772"/>
    </location>
</feature>
<name>A0ABY4S7A5_AQUTE</name>
<dbReference type="EMBL" id="CP097636">
    <property type="protein sequence ID" value="URI08560.1"/>
    <property type="molecule type" value="Genomic_DNA"/>
</dbReference>
<gene>
    <name evidence="2" type="ORF">MW290_23555</name>
</gene>